<keyword evidence="2" id="KW-1185">Reference proteome</keyword>
<dbReference type="Proteomes" id="UP001321473">
    <property type="component" value="Unassembled WGS sequence"/>
</dbReference>
<dbReference type="EMBL" id="JARKHS020005395">
    <property type="protein sequence ID" value="KAK8783587.1"/>
    <property type="molecule type" value="Genomic_DNA"/>
</dbReference>
<proteinExistence type="predicted"/>
<accession>A0AAQ4F8R1</accession>
<comment type="caution">
    <text evidence="1">The sequence shown here is derived from an EMBL/GenBank/DDBJ whole genome shotgun (WGS) entry which is preliminary data.</text>
</comment>
<name>A0AAQ4F8R1_AMBAM</name>
<dbReference type="AlphaFoldDB" id="A0AAQ4F8R1"/>
<protein>
    <submittedName>
        <fullName evidence="1">Uncharacterized protein</fullName>
    </submittedName>
</protein>
<evidence type="ECO:0000313" key="2">
    <source>
        <dbReference type="Proteomes" id="UP001321473"/>
    </source>
</evidence>
<gene>
    <name evidence="1" type="ORF">V5799_010049</name>
</gene>
<evidence type="ECO:0000313" key="1">
    <source>
        <dbReference type="EMBL" id="KAK8783587.1"/>
    </source>
</evidence>
<organism evidence="1 2">
    <name type="scientific">Amblyomma americanum</name>
    <name type="common">Lone star tick</name>
    <dbReference type="NCBI Taxonomy" id="6943"/>
    <lineage>
        <taxon>Eukaryota</taxon>
        <taxon>Metazoa</taxon>
        <taxon>Ecdysozoa</taxon>
        <taxon>Arthropoda</taxon>
        <taxon>Chelicerata</taxon>
        <taxon>Arachnida</taxon>
        <taxon>Acari</taxon>
        <taxon>Parasitiformes</taxon>
        <taxon>Ixodida</taxon>
        <taxon>Ixodoidea</taxon>
        <taxon>Ixodidae</taxon>
        <taxon>Amblyomminae</taxon>
        <taxon>Amblyomma</taxon>
    </lineage>
</organism>
<reference evidence="1 2" key="1">
    <citation type="journal article" date="2023" name="Arcadia Sci">
        <title>De novo assembly of a long-read Amblyomma americanum tick genome.</title>
        <authorList>
            <person name="Chou S."/>
            <person name="Poskanzer K.E."/>
            <person name="Rollins M."/>
            <person name="Thuy-Boun P.S."/>
        </authorList>
    </citation>
    <scope>NUCLEOTIDE SEQUENCE [LARGE SCALE GENOMIC DNA]</scope>
    <source>
        <strain evidence="1">F_SG_1</strain>
        <tissue evidence="1">Salivary glands</tissue>
    </source>
</reference>
<sequence length="83" mass="8514">MRIADRHRVSTPTKAANAGAPAGSVVASVLRCGACAFCCVRCIGYLRPFGIKNPSSCQLGLRIQNSPGTGADGSADCDDCGRL</sequence>